<evidence type="ECO:0000259" key="10">
    <source>
        <dbReference type="Pfam" id="PF24499"/>
    </source>
</evidence>
<evidence type="ECO:0000256" key="4">
    <source>
        <dbReference type="ARBA" id="ARBA00022729"/>
    </source>
</evidence>
<dbReference type="Pfam" id="PF24495">
    <property type="entry name" value="Ig_TMEM131_2"/>
    <property type="match status" value="1"/>
</dbReference>
<feature type="compositionally biased region" description="Basic and acidic residues" evidence="7">
    <location>
        <begin position="1466"/>
        <end position="1480"/>
    </location>
</feature>
<evidence type="ECO:0000259" key="11">
    <source>
        <dbReference type="Pfam" id="PF24501"/>
    </source>
</evidence>
<evidence type="ECO:0000313" key="13">
    <source>
        <dbReference type="Proteomes" id="UP001152888"/>
    </source>
</evidence>
<feature type="compositionally biased region" description="Polar residues" evidence="7">
    <location>
        <begin position="1264"/>
        <end position="1273"/>
    </location>
</feature>
<feature type="domain" description="TMEM131L fifth Ig-like" evidence="11">
    <location>
        <begin position="981"/>
        <end position="1045"/>
    </location>
</feature>
<sequence length="1732" mass="197159">MLGSWSAKHIFAFCLLEFINKIQLTIHNSDHGLVNTNMRFFDENLSHIQEEISSIMSDLPLKFQLRFEPPYLDFKQRTLGLPHMEKVILRNMNKNKSIYMTSISGSSVHFHSSFFEDKKISPNGTTSFNVVFLGREEGHVESNLFIHTSEGFLKYNVRGTSTFNHYRIKPLTGIKMKMNTPFSPLIYLHNPFSEPIQIVEIYSSGGGFQLELPSGEQKGPSELWEILPHQTKAVIKVQFQAKLVQNHTGYIRIKLNCPYKTLVVPVEVEVIPDKEVGVFHPQGVLDLGVGGSKDMPREIPLCVQNPHTRHVRIASVEVHPNAGEGRGISVSYKNISLPPRMTNDHDKGVHRNKCVDIATVRVDWRAAYQTKDFSGKIVIKYPSGKNSSEIPYYVSVLKGGLSFNQTTTSYFMNKAIDFSERTFRAKNEYEFPLKITNVVFPPVAHKYFKIDILTPKVLDLGEEADLFRLQLKPTTNLTDIQLHSAITLETDVSDVAVSLLSYNGKVKIHLPFSSKDDVLNVGLLSYNATKEVYFSIFNPNPVPIDLKKIRSATSGASADIYGCGSDDYRLVLFQPSFPNIFKCNNIKPNHYALVKVTLNATNAEGKMWGSIFIETQFELLSIPVIFKVAHGKLDVGPDLIFDQCFPAKICTHPLHVHSTFSESMVIEDILTLPSDKRVTSRHTGHILGKSSKTIGHLFLNPDSDCQPNCYTGLPANMSTQWLKTFSLPRLVAEYDSKLLNLLYTRYSKLTSSGMQKWHNLTLRLDTSEIKGHIFKTRIQMIWPTLFLTQQNKHNRTVSLPLTQLGNSSYQNITLHNPASHSVMIQIVLDRYYPEYEIISKTLPSKLIPFPPEQTSTNFFFHNDTRHIRYYSVFDDLAIKVCPTCIALLLPPGQSQTIQVGFHATDLNIHSALLFLRNNLTILEAIKLTAQSALPSFKFGNRKPGSVQPLSFDMTDKHMKDCEKEKDTSPNLTVKRTFTARNTGELPVYVHSFHINDLECEGYGFRVIECEPFVLPPNGTKKIDIAFTPDLTLTKVFRTLILETSLNIQVNYTLHTTIPLAYLDMCIKAIKGPSWESKLSYIASNIMYFVFILCICLAMIDAKRTKKIAITSFALPNGSTVQSVLDLRLVGQQVREEIQSPKVDRTTNEEKNDLGSESQRTKEDDEIIDKTPCQKQTTLVFATGKTKKKLKKRRNKEHTDEPNEEVTDKTFKTDETTTDTKEERVERAEEEEYSLQRHGEIKKSFTPKRKSARNNVQVYDEEYESGTSDSGSNGEETEKQRKTCSKLRFKSKVEKRETSDDENEDNDRYEVQKHVPSTEITSVRRMKKYPQKQLENVKKDLNFSTNSTSHSQKQAKNVKVKDRCIKERKEKVKFTSKVTEKIKHVEKLKQNDSTAAEKSRSTSNFSLPVWTDGKPKLGYVVGQTEPSKIPSMSSAFGTSKTHNKQKPTVFVEPYKQTFTDLGPIGSRRVDQNRDDNQDFRPVRPTNLETPNEADSFSNMRMVGDLIGQRQLQTNKFRNEGRVVGEAQRREVPKSVDLDELYSWQNLEYGRLLDEVKQERQLKSSGSGDSRWPTENVGQIPAYNNATDVAMPDTNIRANFVGELETTWDHQSYSNTMMEPIESTKSTLEDLWKQNLLDSSSYWANSTHLSNDSPLTPDYSTTNPSSGYLWGSSSVWQPWTPYTTPTRSPPGFDNVQQRGNRDEDKQQQDSINPFDIPNSWTQKQNSPWDYPQEQ</sequence>
<dbReference type="InterPro" id="IPR055436">
    <property type="entry name" value="Ig_TMEM131L_4"/>
</dbReference>
<evidence type="ECO:0000256" key="5">
    <source>
        <dbReference type="ARBA" id="ARBA00022989"/>
    </source>
</evidence>
<comment type="caution">
    <text evidence="12">The sequence shown here is derived from an EMBL/GenBank/DDBJ whole genome shotgun (WGS) entry which is preliminary data.</text>
</comment>
<dbReference type="Proteomes" id="UP001152888">
    <property type="component" value="Unassembled WGS sequence"/>
</dbReference>
<reference evidence="12" key="1">
    <citation type="submission" date="2022-03" db="EMBL/GenBank/DDBJ databases">
        <authorList>
            <person name="Sayadi A."/>
        </authorList>
    </citation>
    <scope>NUCLEOTIDE SEQUENCE</scope>
</reference>
<dbReference type="Pfam" id="PF24499">
    <property type="entry name" value="Ig_TMEM131L_4"/>
    <property type="match status" value="1"/>
</dbReference>
<evidence type="ECO:0000256" key="3">
    <source>
        <dbReference type="ARBA" id="ARBA00022692"/>
    </source>
</evidence>
<keyword evidence="6" id="KW-0472">Membrane</keyword>
<name>A0A9P0P9K1_ACAOB</name>
<dbReference type="InterPro" id="IPR039877">
    <property type="entry name" value="TMEM131-like"/>
</dbReference>
<feature type="compositionally biased region" description="Basic and acidic residues" evidence="7">
    <location>
        <begin position="1137"/>
        <end position="1162"/>
    </location>
</feature>
<feature type="region of interest" description="Disordered" evidence="7">
    <location>
        <begin position="1460"/>
        <end position="1493"/>
    </location>
</feature>
<protein>
    <recommendedName>
        <fullName evidence="14">Transmembrane protein 131</fullName>
    </recommendedName>
</protein>
<proteinExistence type="inferred from homology"/>
<evidence type="ECO:0000259" key="9">
    <source>
        <dbReference type="Pfam" id="PF24495"/>
    </source>
</evidence>
<feature type="compositionally biased region" description="Polar residues" evidence="7">
    <location>
        <begin position="1716"/>
        <end position="1732"/>
    </location>
</feature>
<dbReference type="OrthoDB" id="168404at2759"/>
<dbReference type="GO" id="GO:0016020">
    <property type="term" value="C:membrane"/>
    <property type="evidence" value="ECO:0007669"/>
    <property type="project" value="UniProtKB-SubCell"/>
</dbReference>
<feature type="compositionally biased region" description="Basic and acidic residues" evidence="7">
    <location>
        <begin position="1233"/>
        <end position="1242"/>
    </location>
</feature>
<comment type="subcellular location">
    <subcellularLocation>
        <location evidence="1">Membrane</location>
        <topology evidence="1">Single-pass type I membrane protein</topology>
    </subcellularLocation>
</comment>
<dbReference type="Pfam" id="PF12371">
    <property type="entry name" value="TMEM131_like_N"/>
    <property type="match status" value="1"/>
</dbReference>
<keyword evidence="13" id="KW-1185">Reference proteome</keyword>
<evidence type="ECO:0000256" key="7">
    <source>
        <dbReference type="SAM" id="MobiDB-lite"/>
    </source>
</evidence>
<dbReference type="InterPro" id="IPR056311">
    <property type="entry name" value="TMEM131_Ig_2"/>
</dbReference>
<feature type="compositionally biased region" description="Basic and acidic residues" evidence="7">
    <location>
        <begin position="1196"/>
        <end position="1226"/>
    </location>
</feature>
<feature type="region of interest" description="Disordered" evidence="7">
    <location>
        <begin position="1137"/>
        <end position="1168"/>
    </location>
</feature>
<feature type="domain" description="TMEM131L fourth Ig-like" evidence="10">
    <location>
        <begin position="798"/>
        <end position="929"/>
    </location>
</feature>
<evidence type="ECO:0008006" key="14">
    <source>
        <dbReference type="Google" id="ProtNLM"/>
    </source>
</evidence>
<gene>
    <name evidence="12" type="ORF">ACAOBT_LOCUS10310</name>
</gene>
<keyword evidence="4" id="KW-0732">Signal</keyword>
<organism evidence="12 13">
    <name type="scientific">Acanthoscelides obtectus</name>
    <name type="common">Bean weevil</name>
    <name type="synonym">Bruchus obtectus</name>
    <dbReference type="NCBI Taxonomy" id="200917"/>
    <lineage>
        <taxon>Eukaryota</taxon>
        <taxon>Metazoa</taxon>
        <taxon>Ecdysozoa</taxon>
        <taxon>Arthropoda</taxon>
        <taxon>Hexapoda</taxon>
        <taxon>Insecta</taxon>
        <taxon>Pterygota</taxon>
        <taxon>Neoptera</taxon>
        <taxon>Endopterygota</taxon>
        <taxon>Coleoptera</taxon>
        <taxon>Polyphaga</taxon>
        <taxon>Cucujiformia</taxon>
        <taxon>Chrysomeloidea</taxon>
        <taxon>Chrysomelidae</taxon>
        <taxon>Bruchinae</taxon>
        <taxon>Bruchini</taxon>
        <taxon>Acanthoscelides</taxon>
    </lineage>
</organism>
<evidence type="ECO:0000256" key="1">
    <source>
        <dbReference type="ARBA" id="ARBA00004479"/>
    </source>
</evidence>
<dbReference type="InterPro" id="IPR022113">
    <property type="entry name" value="TMEM131L_N"/>
</dbReference>
<feature type="compositionally biased region" description="Basic residues" evidence="7">
    <location>
        <begin position="1184"/>
        <end position="1195"/>
    </location>
</feature>
<dbReference type="InterPro" id="IPR055437">
    <property type="entry name" value="TMEM131L_Ig_5"/>
</dbReference>
<feature type="region of interest" description="Disordered" evidence="7">
    <location>
        <begin position="1183"/>
        <end position="1324"/>
    </location>
</feature>
<feature type="region of interest" description="Disordered" evidence="7">
    <location>
        <begin position="1679"/>
        <end position="1732"/>
    </location>
</feature>
<feature type="domain" description="Transmembrane protein 131-like N-terminal" evidence="8">
    <location>
        <begin position="66"/>
        <end position="148"/>
    </location>
</feature>
<evidence type="ECO:0000313" key="12">
    <source>
        <dbReference type="EMBL" id="CAH1972993.1"/>
    </source>
</evidence>
<keyword evidence="5" id="KW-1133">Transmembrane helix</keyword>
<accession>A0A9P0P9K1</accession>
<feature type="domain" description="TMEM131 second Ig-like" evidence="9">
    <location>
        <begin position="166"/>
        <end position="254"/>
    </location>
</feature>
<keyword evidence="3" id="KW-0812">Transmembrane</keyword>
<comment type="similarity">
    <text evidence="2">Belongs to the TMEM131 family.</text>
</comment>
<dbReference type="Pfam" id="PF24501">
    <property type="entry name" value="Ig_TMEM131L_5"/>
    <property type="match status" value="1"/>
</dbReference>
<dbReference type="EMBL" id="CAKOFQ010006804">
    <property type="protein sequence ID" value="CAH1972993.1"/>
    <property type="molecule type" value="Genomic_DNA"/>
</dbReference>
<evidence type="ECO:0000256" key="6">
    <source>
        <dbReference type="ARBA" id="ARBA00023136"/>
    </source>
</evidence>
<evidence type="ECO:0000259" key="8">
    <source>
        <dbReference type="Pfam" id="PF12371"/>
    </source>
</evidence>
<dbReference type="PANTHER" id="PTHR22050">
    <property type="entry name" value="RW1 PROTEIN HOMOLOG"/>
    <property type="match status" value="1"/>
</dbReference>
<dbReference type="PANTHER" id="PTHR22050:SF0">
    <property type="entry name" value="TRANSMEMBRANE PROTEIN 131 HOMOLOG"/>
    <property type="match status" value="1"/>
</dbReference>
<evidence type="ECO:0000256" key="2">
    <source>
        <dbReference type="ARBA" id="ARBA00006682"/>
    </source>
</evidence>